<evidence type="ECO:0000259" key="7">
    <source>
        <dbReference type="Pfam" id="PF05199"/>
    </source>
</evidence>
<dbReference type="PANTHER" id="PTHR42784:SF1">
    <property type="entry name" value="PYRANOSE 2-OXIDASE"/>
    <property type="match status" value="1"/>
</dbReference>
<reference evidence="8 9" key="1">
    <citation type="submission" date="2018-07" db="EMBL/GenBank/DDBJ databases">
        <title>Genome analysis of Runella aurantiaca.</title>
        <authorList>
            <person name="Yang X."/>
        </authorList>
    </citation>
    <scope>NUCLEOTIDE SEQUENCE [LARGE SCALE GENOMIC DNA]</scope>
    <source>
        <strain evidence="8 9">YX9</strain>
    </source>
</reference>
<dbReference type="Gene3D" id="3.50.50.60">
    <property type="entry name" value="FAD/NAD(P)-binding domain"/>
    <property type="match status" value="3"/>
</dbReference>
<dbReference type="OrthoDB" id="9798604at2"/>
<protein>
    <recommendedName>
        <fullName evidence="10">Pyranose oxidase</fullName>
    </recommendedName>
</protein>
<feature type="domain" description="Glucose-methanol-choline oxidoreductase C-terminal" evidence="7">
    <location>
        <begin position="431"/>
        <end position="540"/>
    </location>
</feature>
<evidence type="ECO:0000256" key="4">
    <source>
        <dbReference type="ARBA" id="ARBA00022827"/>
    </source>
</evidence>
<dbReference type="Pfam" id="PF00732">
    <property type="entry name" value="GMC_oxred_N"/>
    <property type="match status" value="1"/>
</dbReference>
<dbReference type="RefSeq" id="WP_114463936.1">
    <property type="nucleotide sequence ID" value="NZ_QPIW01000033.1"/>
</dbReference>
<dbReference type="InterPro" id="IPR007867">
    <property type="entry name" value="GMC_OxRtase_C"/>
</dbReference>
<feature type="domain" description="Glucose-methanol-choline oxidoreductase N-terminal" evidence="6">
    <location>
        <begin position="141"/>
        <end position="321"/>
    </location>
</feature>
<dbReference type="GO" id="GO:0016614">
    <property type="term" value="F:oxidoreductase activity, acting on CH-OH group of donors"/>
    <property type="evidence" value="ECO:0007669"/>
    <property type="project" value="InterPro"/>
</dbReference>
<proteinExistence type="inferred from homology"/>
<dbReference type="InterPro" id="IPR000172">
    <property type="entry name" value="GMC_OxRdtase_N"/>
</dbReference>
<dbReference type="InterPro" id="IPR051473">
    <property type="entry name" value="P2Ox-like"/>
</dbReference>
<evidence type="ECO:0000256" key="2">
    <source>
        <dbReference type="ARBA" id="ARBA00010790"/>
    </source>
</evidence>
<organism evidence="8 9">
    <name type="scientific">Runella aurantiaca</name>
    <dbReference type="NCBI Taxonomy" id="2282308"/>
    <lineage>
        <taxon>Bacteria</taxon>
        <taxon>Pseudomonadati</taxon>
        <taxon>Bacteroidota</taxon>
        <taxon>Cytophagia</taxon>
        <taxon>Cytophagales</taxon>
        <taxon>Spirosomataceae</taxon>
        <taxon>Runella</taxon>
    </lineage>
</organism>
<name>A0A369I1P4_9BACT</name>
<evidence type="ECO:0000256" key="5">
    <source>
        <dbReference type="ARBA" id="ARBA00023002"/>
    </source>
</evidence>
<dbReference type="InterPro" id="IPR036188">
    <property type="entry name" value="FAD/NAD-bd_sf"/>
</dbReference>
<dbReference type="SUPFAM" id="SSF54373">
    <property type="entry name" value="FAD-linked reductases, C-terminal domain"/>
    <property type="match status" value="1"/>
</dbReference>
<dbReference type="Pfam" id="PF05199">
    <property type="entry name" value="GMC_oxred_C"/>
    <property type="match status" value="1"/>
</dbReference>
<keyword evidence="9" id="KW-1185">Reference proteome</keyword>
<keyword evidence="3" id="KW-0285">Flavoprotein</keyword>
<comment type="caution">
    <text evidence="8">The sequence shown here is derived from an EMBL/GenBank/DDBJ whole genome shotgun (WGS) entry which is preliminary data.</text>
</comment>
<keyword evidence="4" id="KW-0274">FAD</keyword>
<dbReference type="EMBL" id="QPIW01000033">
    <property type="protein sequence ID" value="RDB02942.1"/>
    <property type="molecule type" value="Genomic_DNA"/>
</dbReference>
<evidence type="ECO:0000256" key="3">
    <source>
        <dbReference type="ARBA" id="ARBA00022630"/>
    </source>
</evidence>
<dbReference type="PANTHER" id="PTHR42784">
    <property type="entry name" value="PYRANOSE 2-OXIDASE"/>
    <property type="match status" value="1"/>
</dbReference>
<gene>
    <name evidence="8" type="ORF">DVG78_26100</name>
</gene>
<dbReference type="GO" id="GO:0050660">
    <property type="term" value="F:flavin adenine dinucleotide binding"/>
    <property type="evidence" value="ECO:0007669"/>
    <property type="project" value="InterPro"/>
</dbReference>
<comment type="similarity">
    <text evidence="2">Belongs to the GMC oxidoreductase family.</text>
</comment>
<sequence>MKTDILIIGSGPVGATYARILSEQKPHAKILMIDAGPKVSDKIGQHTKNIADPKAMETAQILSQGPKKTPYPMISVAERAMAVQRGELSADILARAGTHLVLDQIDDIKNNEMPSISMSTNIGGMGIHWTCACPTPGNDEKITIIPENEMSKALAKAREILNVTQSAFPSSPESEAILNILNQTLGTNHAENRQAQPMPLACKTDEAGNRYWTASDVILGNTLENPNFELRSETICRRLVIGKLVNLEIGKKTENTNNNYLITNDQFSITGAEIEHIHSGKKETVEAKIVIVAADPLRTPQLLWASGIRPKALGHYLNEHPFVFTFVELDKDLVKKHSKNRKSEIENRKSNDPTVGVFWVPFDAPNHPFHGQIMHMDLSPMKTTIEETENGILSDSNPKSQIVNRKSIVGLGWGCLKESNFDDQIVFSETEKDYFGMPKMNFKFQYTDNDLASIEAAKAYQKKVVNSFGKEIKDGGQTLMPPGTSLHYEGSTRMGAENDGESVCDTYSQVWNFDNLFVGGNGVIPIPTASNPTLTSVALAVRSCERIVQIL</sequence>
<evidence type="ECO:0000313" key="9">
    <source>
        <dbReference type="Proteomes" id="UP000253141"/>
    </source>
</evidence>
<evidence type="ECO:0000259" key="6">
    <source>
        <dbReference type="Pfam" id="PF00732"/>
    </source>
</evidence>
<keyword evidence="5" id="KW-0560">Oxidoreductase</keyword>
<evidence type="ECO:0000256" key="1">
    <source>
        <dbReference type="ARBA" id="ARBA00001974"/>
    </source>
</evidence>
<dbReference type="SUPFAM" id="SSF51905">
    <property type="entry name" value="FAD/NAD(P)-binding domain"/>
    <property type="match status" value="1"/>
</dbReference>
<dbReference type="AlphaFoldDB" id="A0A369I1P4"/>
<evidence type="ECO:0000313" key="8">
    <source>
        <dbReference type="EMBL" id="RDB02942.1"/>
    </source>
</evidence>
<accession>A0A369I1P4</accession>
<comment type="cofactor">
    <cofactor evidence="1">
        <name>FAD</name>
        <dbReference type="ChEBI" id="CHEBI:57692"/>
    </cofactor>
</comment>
<dbReference type="Proteomes" id="UP000253141">
    <property type="component" value="Unassembled WGS sequence"/>
</dbReference>
<evidence type="ECO:0008006" key="10">
    <source>
        <dbReference type="Google" id="ProtNLM"/>
    </source>
</evidence>